<sequence>MLYSHVTLLMLRVMDVVTKTSVQQSARMLVAEIPGDIQIGALFPMHRQIAGAEGCGAIWEQYGYLASKNYIVINYKGIQRAEVAILTIQELNKILPFRLGISIRDSCWTERIAMEQVSFKIYPLKYLIILSKKKTIAFLREGVTQCSCCQTAGCQKKANPVVAIVGPAKSSTTIAVQNLLQVFRIPQIGYAATTTDLSDKEQFGYYLRVVPSDAWQAMAISQLLMHFGWTYIAVVYSAGNLKYKIKNISFVGNYGEKGFEAMERLTHAPGIDVCIAHAQKVKTMGENEEFENVLLVLNELNPRPKVVVCFCEGRSLNKLFQAQKALRMGKRSSITTYNNTTFDKGIKRIEAFQWIGSDGWADRLDVVEGVETEAAGSFSFRIHSPRVEKFEPYYYSLEPANQSIKNPWFREFWQQKFKCLLTVPKDDTFSELCDVSSQNLSVGYEQDPKLSQVKNNFRFFYKIKILFNNCVNLY</sequence>
<organism evidence="1 2">
    <name type="scientific">Meloidogyne enterolobii</name>
    <name type="common">Root-knot nematode worm</name>
    <name type="synonym">Meloidogyne mayaguensis</name>
    <dbReference type="NCBI Taxonomy" id="390850"/>
    <lineage>
        <taxon>Eukaryota</taxon>
        <taxon>Metazoa</taxon>
        <taxon>Ecdysozoa</taxon>
        <taxon>Nematoda</taxon>
        <taxon>Chromadorea</taxon>
        <taxon>Rhabditida</taxon>
        <taxon>Tylenchina</taxon>
        <taxon>Tylenchomorpha</taxon>
        <taxon>Tylenchoidea</taxon>
        <taxon>Meloidogynidae</taxon>
        <taxon>Meloidogyninae</taxon>
        <taxon>Meloidogyne</taxon>
    </lineage>
</organism>
<dbReference type="EMBL" id="CAVMJV010000164">
    <property type="protein sequence ID" value="CAK5118404.1"/>
    <property type="molecule type" value="Genomic_DNA"/>
</dbReference>
<accession>A0ACB1B2R7</accession>
<evidence type="ECO:0000313" key="2">
    <source>
        <dbReference type="Proteomes" id="UP001497535"/>
    </source>
</evidence>
<gene>
    <name evidence="1" type="ORF">MENTE1834_LOCUS46265</name>
</gene>
<dbReference type="Proteomes" id="UP001497535">
    <property type="component" value="Unassembled WGS sequence"/>
</dbReference>
<comment type="caution">
    <text evidence="1">The sequence shown here is derived from an EMBL/GenBank/DDBJ whole genome shotgun (WGS) entry which is preliminary data.</text>
</comment>
<evidence type="ECO:0000313" key="1">
    <source>
        <dbReference type="EMBL" id="CAK5118404.1"/>
    </source>
</evidence>
<reference evidence="1" key="1">
    <citation type="submission" date="2023-11" db="EMBL/GenBank/DDBJ databases">
        <authorList>
            <person name="Poullet M."/>
        </authorList>
    </citation>
    <scope>NUCLEOTIDE SEQUENCE</scope>
    <source>
        <strain evidence="1">E1834</strain>
    </source>
</reference>
<proteinExistence type="predicted"/>
<name>A0ACB1B2R7_MELEN</name>
<keyword evidence="2" id="KW-1185">Reference proteome</keyword>
<protein>
    <submittedName>
        <fullName evidence="1">Uncharacterized protein</fullName>
    </submittedName>
</protein>